<sequence length="171" mass="20020">MSLKPPVSDHDHIQGHSQAHISLVEYGDYQCGYCGQFYYIVKKLQQHFGDKIRFVFRHFPLEAHPNALHAALAAEAMTKYNKFWPMHDILYEHQQSLDDFSLIEYANMLGISEQQFRNDYNDPALMEKIQQDIESGLRSGVNGTPSIYINGKKYEQDYSYEYLVKYIEKLL</sequence>
<dbReference type="EMBL" id="AWGA01000024">
    <property type="protein sequence ID" value="TEA27673.1"/>
    <property type="molecule type" value="Genomic_DNA"/>
</dbReference>
<keyword evidence="4" id="KW-1185">Reference proteome</keyword>
<dbReference type="InterPro" id="IPR012336">
    <property type="entry name" value="Thioredoxin-like_fold"/>
</dbReference>
<comment type="similarity">
    <text evidence="1">Belongs to the thioredoxin family. DsbA subfamily.</text>
</comment>
<dbReference type="Pfam" id="PF13462">
    <property type="entry name" value="Thioredoxin_4"/>
    <property type="match status" value="1"/>
</dbReference>
<gene>
    <name evidence="3" type="ORF">O970_02690</name>
</gene>
<dbReference type="PROSITE" id="PS51352">
    <property type="entry name" value="THIOREDOXIN_2"/>
    <property type="match status" value="1"/>
</dbReference>
<dbReference type="PANTHER" id="PTHR13887:SF55">
    <property type="entry name" value="SLR0313 PROTEIN"/>
    <property type="match status" value="1"/>
</dbReference>
<evidence type="ECO:0000256" key="1">
    <source>
        <dbReference type="ARBA" id="ARBA00005791"/>
    </source>
</evidence>
<evidence type="ECO:0000313" key="3">
    <source>
        <dbReference type="EMBL" id="TEA27673.1"/>
    </source>
</evidence>
<accession>A0AB94IDY1</accession>
<evidence type="ECO:0000259" key="2">
    <source>
        <dbReference type="PROSITE" id="PS51352"/>
    </source>
</evidence>
<dbReference type="InterPro" id="IPR036249">
    <property type="entry name" value="Thioredoxin-like_sf"/>
</dbReference>
<dbReference type="RefSeq" id="WP_024495643.1">
    <property type="nucleotide sequence ID" value="NZ_AWGA01000024.1"/>
</dbReference>
<comment type="caution">
    <text evidence="3">The sequence shown here is derived from an EMBL/GenBank/DDBJ whole genome shotgun (WGS) entry which is preliminary data.</text>
</comment>
<dbReference type="Gene3D" id="3.40.30.10">
    <property type="entry name" value="Glutaredoxin"/>
    <property type="match status" value="1"/>
</dbReference>
<evidence type="ECO:0000313" key="4">
    <source>
        <dbReference type="Proteomes" id="UP000506160"/>
    </source>
</evidence>
<dbReference type="Proteomes" id="UP000506160">
    <property type="component" value="Unassembled WGS sequence"/>
</dbReference>
<dbReference type="AlphaFoldDB" id="A0AB94IDY1"/>
<reference evidence="3 4" key="1">
    <citation type="journal article" date="2014" name="Appl. Environ. Microbiol.">
        <title>Genomic features of a bumble bee symbiont reflect its host environment.</title>
        <authorList>
            <person name="Martinson V.G."/>
            <person name="Magoc T."/>
            <person name="Koch H."/>
            <person name="Salzberg S.L."/>
            <person name="Moran N.A."/>
        </authorList>
    </citation>
    <scope>NUCLEOTIDE SEQUENCE [LARGE SCALE GENOMIC DNA]</scope>
    <source>
        <strain evidence="3 4">Bimp</strain>
    </source>
</reference>
<protein>
    <submittedName>
        <fullName evidence="3">DsbA family protein</fullName>
    </submittedName>
</protein>
<name>A0AB94IDY1_9GAMM</name>
<proteinExistence type="inferred from homology"/>
<dbReference type="InterPro" id="IPR013766">
    <property type="entry name" value="Thioredoxin_domain"/>
</dbReference>
<dbReference type="PANTHER" id="PTHR13887">
    <property type="entry name" value="GLUTATHIONE S-TRANSFERASE KAPPA"/>
    <property type="match status" value="1"/>
</dbReference>
<dbReference type="SUPFAM" id="SSF52833">
    <property type="entry name" value="Thioredoxin-like"/>
    <property type="match status" value="1"/>
</dbReference>
<feature type="domain" description="Thioredoxin" evidence="2">
    <location>
        <begin position="1"/>
        <end position="171"/>
    </location>
</feature>
<organism evidence="3 4">
    <name type="scientific">Candidatus Schmidhempelia bombi str. Bimp</name>
    <dbReference type="NCBI Taxonomy" id="1387197"/>
    <lineage>
        <taxon>Bacteria</taxon>
        <taxon>Pseudomonadati</taxon>
        <taxon>Pseudomonadota</taxon>
        <taxon>Gammaproteobacteria</taxon>
        <taxon>Orbales</taxon>
        <taxon>Orbaceae</taxon>
        <taxon>Candidatus Schmidhempelia</taxon>
    </lineage>
</organism>